<comment type="caution">
    <text evidence="1">The sequence shown here is derived from an EMBL/GenBank/DDBJ whole genome shotgun (WGS) entry which is preliminary data.</text>
</comment>
<dbReference type="EMBL" id="JAWDJW010005680">
    <property type="protein sequence ID" value="KAK3066906.1"/>
    <property type="molecule type" value="Genomic_DNA"/>
</dbReference>
<keyword evidence="2" id="KW-1185">Reference proteome</keyword>
<proteinExistence type="predicted"/>
<dbReference type="Proteomes" id="UP001186974">
    <property type="component" value="Unassembled WGS sequence"/>
</dbReference>
<accession>A0ACC3DF02</accession>
<feature type="non-terminal residue" evidence="1">
    <location>
        <position position="246"/>
    </location>
</feature>
<evidence type="ECO:0000313" key="2">
    <source>
        <dbReference type="Proteomes" id="UP001186974"/>
    </source>
</evidence>
<evidence type="ECO:0000313" key="1">
    <source>
        <dbReference type="EMBL" id="KAK3066906.1"/>
    </source>
</evidence>
<organism evidence="1 2">
    <name type="scientific">Coniosporium uncinatum</name>
    <dbReference type="NCBI Taxonomy" id="93489"/>
    <lineage>
        <taxon>Eukaryota</taxon>
        <taxon>Fungi</taxon>
        <taxon>Dikarya</taxon>
        <taxon>Ascomycota</taxon>
        <taxon>Pezizomycotina</taxon>
        <taxon>Dothideomycetes</taxon>
        <taxon>Dothideomycetes incertae sedis</taxon>
        <taxon>Coniosporium</taxon>
    </lineage>
</organism>
<sequence>WSGLLSLPRELRLQCLRHVTGAWTSDLHTITSIELEPDDYGTATVRTLSSVPVPRVIEQLRQHPAVHVSRLPLTSLRRGICHAQFPPQHAGSARWELDCSFAVARSCRGVGIRIGYSPDFGKAATLLWTPDIETFTVERPDFVYAGEGGEGGGGRVNSRAERAPHTLFSSTDPVTGEARTETLSMRVWRDSSVLEVFVNERTVVSTRIYAEDGRTFGIRFFADDGVSGGAVEDGDCTELLGATVWD</sequence>
<gene>
    <name evidence="1" type="ORF">LTS18_001417</name>
</gene>
<protein>
    <submittedName>
        <fullName evidence="1">Uncharacterized protein</fullName>
    </submittedName>
</protein>
<feature type="non-terminal residue" evidence="1">
    <location>
        <position position="1"/>
    </location>
</feature>
<reference evidence="1" key="1">
    <citation type="submission" date="2024-09" db="EMBL/GenBank/DDBJ databases">
        <title>Black Yeasts Isolated from many extreme environments.</title>
        <authorList>
            <person name="Coleine C."/>
            <person name="Stajich J.E."/>
            <person name="Selbmann L."/>
        </authorList>
    </citation>
    <scope>NUCLEOTIDE SEQUENCE</scope>
    <source>
        <strain evidence="1">CCFEE 5737</strain>
    </source>
</reference>
<name>A0ACC3DF02_9PEZI</name>